<dbReference type="Proteomes" id="UP000290287">
    <property type="component" value="Unassembled WGS sequence"/>
</dbReference>
<name>A0A4Q0YM57_9GAMM</name>
<evidence type="ECO:0000313" key="3">
    <source>
        <dbReference type="Proteomes" id="UP000290287"/>
    </source>
</evidence>
<keyword evidence="3" id="KW-1185">Reference proteome</keyword>
<dbReference type="PANTHER" id="PTHR35849:SF1">
    <property type="entry name" value="INTERMEMBRANE PHOSPHOLIPID TRANSPORT SYSTEM BINDING PROTEIN MLAB"/>
    <property type="match status" value="1"/>
</dbReference>
<dbReference type="OrthoDB" id="5900662at2"/>
<gene>
    <name evidence="2" type="ORF">CS022_18725</name>
</gene>
<dbReference type="PANTHER" id="PTHR35849">
    <property type="entry name" value="BLR2341 PROTEIN"/>
    <property type="match status" value="1"/>
</dbReference>
<dbReference type="AlphaFoldDB" id="A0A4Q0YM57"/>
<dbReference type="RefSeq" id="WP_129123561.1">
    <property type="nucleotide sequence ID" value="NZ_PEIB01000029.1"/>
</dbReference>
<protein>
    <submittedName>
        <fullName evidence="2">Anti-sigma B factor antagonist</fullName>
    </submittedName>
</protein>
<accession>A0A4Q0YM57</accession>
<proteinExistence type="predicted"/>
<comment type="caution">
    <text evidence="2">The sequence shown here is derived from an EMBL/GenBank/DDBJ whole genome shotgun (WGS) entry which is preliminary data.</text>
</comment>
<dbReference type="SUPFAM" id="SSF52091">
    <property type="entry name" value="SpoIIaa-like"/>
    <property type="match status" value="1"/>
</dbReference>
<dbReference type="PROSITE" id="PS50801">
    <property type="entry name" value="STAS"/>
    <property type="match status" value="1"/>
</dbReference>
<dbReference type="InterPro" id="IPR052746">
    <property type="entry name" value="MlaB_ABC_Transporter"/>
</dbReference>
<dbReference type="CDD" id="cd07043">
    <property type="entry name" value="STAS_anti-anti-sigma_factors"/>
    <property type="match status" value="1"/>
</dbReference>
<dbReference type="EMBL" id="PEIB01000029">
    <property type="protein sequence ID" value="RXJ71917.1"/>
    <property type="molecule type" value="Genomic_DNA"/>
</dbReference>
<reference evidence="2 3" key="1">
    <citation type="submission" date="2017-10" db="EMBL/GenBank/DDBJ databases">
        <title>Nyctiphanis sp. nov., isolated from the stomach of the euphausiid Nyctiphanes simplex (Hansen, 1911) in the Gulf of California.</title>
        <authorList>
            <person name="Gomez-Gil B."/>
            <person name="Aguilar-Mendez M."/>
            <person name="Lopez-Cortes A."/>
            <person name="Gomez-Gutierrez J."/>
            <person name="Roque A."/>
            <person name="Lang E."/>
            <person name="Gonzalez-Castillo A."/>
        </authorList>
    </citation>
    <scope>NUCLEOTIDE SEQUENCE [LARGE SCALE GENOMIC DNA]</scope>
    <source>
        <strain evidence="2 3">CAIM 600</strain>
    </source>
</reference>
<evidence type="ECO:0000259" key="1">
    <source>
        <dbReference type="PROSITE" id="PS50801"/>
    </source>
</evidence>
<dbReference type="Pfam" id="PF13466">
    <property type="entry name" value="STAS_2"/>
    <property type="match status" value="1"/>
</dbReference>
<sequence>MKPLELVKKEDGSYFLIGELDRNTVPAFWQQRASWLPDQQNVNLNLSQLKRVDSAGMAMLLHLKNELNNNRQQLVLLGVPEQLKVLLTLSNVDAILNNDAVA</sequence>
<evidence type="ECO:0000313" key="2">
    <source>
        <dbReference type="EMBL" id="RXJ71917.1"/>
    </source>
</evidence>
<dbReference type="InterPro" id="IPR058548">
    <property type="entry name" value="MlaB-like_STAS"/>
</dbReference>
<dbReference type="Gene3D" id="3.30.750.24">
    <property type="entry name" value="STAS domain"/>
    <property type="match status" value="1"/>
</dbReference>
<dbReference type="InterPro" id="IPR036513">
    <property type="entry name" value="STAS_dom_sf"/>
</dbReference>
<organism evidence="2 3">
    <name type="scientific">Veronia nyctiphanis</name>
    <dbReference type="NCBI Taxonomy" id="1278244"/>
    <lineage>
        <taxon>Bacteria</taxon>
        <taxon>Pseudomonadati</taxon>
        <taxon>Pseudomonadota</taxon>
        <taxon>Gammaproteobacteria</taxon>
        <taxon>Vibrionales</taxon>
        <taxon>Vibrionaceae</taxon>
        <taxon>Veronia</taxon>
    </lineage>
</organism>
<dbReference type="InterPro" id="IPR002645">
    <property type="entry name" value="STAS_dom"/>
</dbReference>
<feature type="domain" description="STAS" evidence="1">
    <location>
        <begin position="16"/>
        <end position="102"/>
    </location>
</feature>